<dbReference type="EMBL" id="SUNH01000011">
    <property type="protein sequence ID" value="TJZ84529.1"/>
    <property type="molecule type" value="Genomic_DNA"/>
</dbReference>
<evidence type="ECO:0000313" key="2">
    <source>
        <dbReference type="Proteomes" id="UP000306223"/>
    </source>
</evidence>
<protein>
    <submittedName>
        <fullName evidence="1">Uncharacterized protein</fullName>
    </submittedName>
</protein>
<keyword evidence="2" id="KW-1185">Reference proteome</keyword>
<dbReference type="RefSeq" id="WP_136856377.1">
    <property type="nucleotide sequence ID" value="NZ_SUNH01000011.1"/>
</dbReference>
<accession>A0A4U0QRC8</accession>
<dbReference type="Proteomes" id="UP000306223">
    <property type="component" value="Unassembled WGS sequence"/>
</dbReference>
<gene>
    <name evidence="1" type="ORF">FA740_08655</name>
</gene>
<dbReference type="AlphaFoldDB" id="A0A4U0QRC8"/>
<comment type="caution">
    <text evidence="1">The sequence shown here is derived from an EMBL/GenBank/DDBJ whole genome shotgun (WGS) entry which is preliminary data.</text>
</comment>
<name>A0A4U0QRC8_9RHOB</name>
<dbReference type="OrthoDB" id="9811754at2"/>
<evidence type="ECO:0000313" key="1">
    <source>
        <dbReference type="EMBL" id="TJZ84529.1"/>
    </source>
</evidence>
<reference evidence="1 2" key="1">
    <citation type="submission" date="2019-04" db="EMBL/GenBank/DDBJ databases">
        <authorList>
            <person name="Li J."/>
        </authorList>
    </citation>
    <scope>NUCLEOTIDE SEQUENCE [LARGE SCALE GENOMIC DNA]</scope>
    <source>
        <strain evidence="1 2">CCTCC AB2016182</strain>
    </source>
</reference>
<organism evidence="1 2">
    <name type="scientific">Paracoccus hibiscisoli</name>
    <dbReference type="NCBI Taxonomy" id="2023261"/>
    <lineage>
        <taxon>Bacteria</taxon>
        <taxon>Pseudomonadati</taxon>
        <taxon>Pseudomonadota</taxon>
        <taxon>Alphaproteobacteria</taxon>
        <taxon>Rhodobacterales</taxon>
        <taxon>Paracoccaceae</taxon>
        <taxon>Paracoccus</taxon>
    </lineage>
</organism>
<sequence length="81" mass="8062">MADFHATATAGLQPGSGASLTIDALQDRRLHGQVDALSPASASEFSLLAGGAGGGNVTTIVQRLPERILIDPGPGPRGDAA</sequence>
<proteinExistence type="predicted"/>
<dbReference type="Gene3D" id="2.40.30.170">
    <property type="match status" value="1"/>
</dbReference>